<organism evidence="2 3">
    <name type="scientific">Danionella cerebrum</name>
    <dbReference type="NCBI Taxonomy" id="2873325"/>
    <lineage>
        <taxon>Eukaryota</taxon>
        <taxon>Metazoa</taxon>
        <taxon>Chordata</taxon>
        <taxon>Craniata</taxon>
        <taxon>Vertebrata</taxon>
        <taxon>Euteleostomi</taxon>
        <taxon>Actinopterygii</taxon>
        <taxon>Neopterygii</taxon>
        <taxon>Teleostei</taxon>
        <taxon>Ostariophysi</taxon>
        <taxon>Cypriniformes</taxon>
        <taxon>Danionidae</taxon>
        <taxon>Danioninae</taxon>
        <taxon>Danionella</taxon>
    </lineage>
</organism>
<gene>
    <name evidence="2" type="ORF">DNTS_004456</name>
</gene>
<protein>
    <submittedName>
        <fullName evidence="2">Uncharacterized protein</fullName>
    </submittedName>
</protein>
<evidence type="ECO:0000313" key="2">
    <source>
        <dbReference type="EMBL" id="TRY83039.1"/>
    </source>
</evidence>
<evidence type="ECO:0000313" key="3">
    <source>
        <dbReference type="Proteomes" id="UP000316079"/>
    </source>
</evidence>
<keyword evidence="3" id="KW-1185">Reference proteome</keyword>
<dbReference type="EMBL" id="SRMA01026503">
    <property type="protein sequence ID" value="TRY83039.1"/>
    <property type="molecule type" value="Genomic_DNA"/>
</dbReference>
<accession>A0A553PZC6</accession>
<reference evidence="2 3" key="1">
    <citation type="journal article" date="2019" name="Sci. Data">
        <title>Hybrid genome assembly and annotation of Danionella translucida.</title>
        <authorList>
            <person name="Kadobianskyi M."/>
            <person name="Schulze L."/>
            <person name="Schuelke M."/>
            <person name="Judkewitz B."/>
        </authorList>
    </citation>
    <scope>NUCLEOTIDE SEQUENCE [LARGE SCALE GENOMIC DNA]</scope>
    <source>
        <strain evidence="2 3">Bolton</strain>
    </source>
</reference>
<dbReference type="AlphaFoldDB" id="A0A553PZC6"/>
<evidence type="ECO:0000256" key="1">
    <source>
        <dbReference type="SAM" id="MobiDB-lite"/>
    </source>
</evidence>
<feature type="region of interest" description="Disordered" evidence="1">
    <location>
        <begin position="1"/>
        <end position="23"/>
    </location>
</feature>
<name>A0A553PZC6_9TELE</name>
<proteinExistence type="predicted"/>
<comment type="caution">
    <text evidence="2">The sequence shown here is derived from an EMBL/GenBank/DDBJ whole genome shotgun (WGS) entry which is preliminary data.</text>
</comment>
<dbReference type="Proteomes" id="UP000316079">
    <property type="component" value="Unassembled WGS sequence"/>
</dbReference>
<sequence length="76" mass="8204">MAEETLRHRGEKGKADETRERGRSVPVVISVKLVNMEPSDPHYILCALGQGSVVSTANRANEGFTNRHSVTAGTAL</sequence>